<keyword evidence="1" id="KW-0472">Membrane</keyword>
<keyword evidence="1" id="KW-1133">Transmembrane helix</keyword>
<reference evidence="2 3" key="1">
    <citation type="submission" date="2019-07" db="EMBL/GenBank/DDBJ databases">
        <title>Complete genome of Crassaminicella thermophila SY095.</title>
        <authorList>
            <person name="Li X."/>
        </authorList>
    </citation>
    <scope>NUCLEOTIDE SEQUENCE [LARGE SCALE GENOMIC DNA]</scope>
    <source>
        <strain evidence="2 3">SY095</strain>
    </source>
</reference>
<gene>
    <name evidence="2" type="ORF">FQB35_12320</name>
</gene>
<evidence type="ECO:0000313" key="2">
    <source>
        <dbReference type="EMBL" id="QEK13038.1"/>
    </source>
</evidence>
<organism evidence="2 3">
    <name type="scientific">Crassaminicella thermophila</name>
    <dbReference type="NCBI Taxonomy" id="2599308"/>
    <lineage>
        <taxon>Bacteria</taxon>
        <taxon>Bacillati</taxon>
        <taxon>Bacillota</taxon>
        <taxon>Clostridia</taxon>
        <taxon>Eubacteriales</taxon>
        <taxon>Clostridiaceae</taxon>
        <taxon>Crassaminicella</taxon>
    </lineage>
</organism>
<accession>A0A5C0SIK3</accession>
<feature type="transmembrane region" description="Helical" evidence="1">
    <location>
        <begin position="81"/>
        <end position="104"/>
    </location>
</feature>
<feature type="transmembrane region" description="Helical" evidence="1">
    <location>
        <begin position="43"/>
        <end position="69"/>
    </location>
</feature>
<evidence type="ECO:0000256" key="1">
    <source>
        <dbReference type="SAM" id="Phobius"/>
    </source>
</evidence>
<sequence length="162" mass="18952">MNKSINKNIAYIAFINIIVITLYKIVGAIIEKSNLLFRGWVDIVYMINLLVFTIIIIVFTNIFLSYKLYSKIKNTIWKDALNVIFVVIVGIVIMTGYFIFAFSYEPEHIVYEKNQKVIAKVVPLGFHHINVDFYEPVNIFFMRKSNIPSKAYDGSYDIYEKR</sequence>
<dbReference type="KEGG" id="crs:FQB35_12320"/>
<feature type="transmembrane region" description="Helical" evidence="1">
    <location>
        <begin position="9"/>
        <end position="31"/>
    </location>
</feature>
<keyword evidence="3" id="KW-1185">Reference proteome</keyword>
<evidence type="ECO:0000313" key="3">
    <source>
        <dbReference type="Proteomes" id="UP000324646"/>
    </source>
</evidence>
<dbReference type="OrthoDB" id="10001676at2"/>
<protein>
    <submittedName>
        <fullName evidence="2">Uncharacterized protein</fullName>
    </submittedName>
</protein>
<dbReference type="RefSeq" id="WP_148810175.1">
    <property type="nucleotide sequence ID" value="NZ_CP042243.1"/>
</dbReference>
<dbReference type="Proteomes" id="UP000324646">
    <property type="component" value="Chromosome"/>
</dbReference>
<proteinExistence type="predicted"/>
<dbReference type="EMBL" id="CP042243">
    <property type="protein sequence ID" value="QEK13038.1"/>
    <property type="molecule type" value="Genomic_DNA"/>
</dbReference>
<name>A0A5C0SIK3_CRATE</name>
<dbReference type="AlphaFoldDB" id="A0A5C0SIK3"/>
<keyword evidence="1" id="KW-0812">Transmembrane</keyword>